<accession>A0AAE0LFU3</accession>
<sequence>MAPMAIMALLATLAAALPETSFAFVDANKVADSFPADKFVQDYGKLSVSLSQQIKKKNLPSFMMNVKKLNAQARRKVATLHVSEVSLPALRTSPFARRGHGNSDSSPTLNKAVRQRVLAEDDAVCTWFGSEGYCALSTAFALSYSQKLGDVPAEDLTYLSNLDKCAMETEETGCQTKDMCVWDAEEGCYLGMSESLQHMKRTDPCDDSYSTV</sequence>
<reference evidence="2 3" key="1">
    <citation type="journal article" date="2015" name="Genome Biol. Evol.">
        <title>Comparative Genomics of a Bacterivorous Green Alga Reveals Evolutionary Causalities and Consequences of Phago-Mixotrophic Mode of Nutrition.</title>
        <authorList>
            <person name="Burns J.A."/>
            <person name="Paasch A."/>
            <person name="Narechania A."/>
            <person name="Kim E."/>
        </authorList>
    </citation>
    <scope>NUCLEOTIDE SEQUENCE [LARGE SCALE GENOMIC DNA]</scope>
    <source>
        <strain evidence="2 3">PLY_AMNH</strain>
    </source>
</reference>
<feature type="chain" id="PRO_5042149833" evidence="1">
    <location>
        <begin position="17"/>
        <end position="212"/>
    </location>
</feature>
<keyword evidence="3" id="KW-1185">Reference proteome</keyword>
<gene>
    <name evidence="2" type="ORF">CYMTET_8441</name>
</gene>
<comment type="caution">
    <text evidence="2">The sequence shown here is derived from an EMBL/GenBank/DDBJ whole genome shotgun (WGS) entry which is preliminary data.</text>
</comment>
<dbReference type="EMBL" id="LGRX02002607">
    <property type="protein sequence ID" value="KAK3283876.1"/>
    <property type="molecule type" value="Genomic_DNA"/>
</dbReference>
<evidence type="ECO:0000256" key="1">
    <source>
        <dbReference type="SAM" id="SignalP"/>
    </source>
</evidence>
<dbReference type="AlphaFoldDB" id="A0AAE0LFU3"/>
<name>A0AAE0LFU3_9CHLO</name>
<evidence type="ECO:0000313" key="3">
    <source>
        <dbReference type="Proteomes" id="UP001190700"/>
    </source>
</evidence>
<evidence type="ECO:0000313" key="2">
    <source>
        <dbReference type="EMBL" id="KAK3283876.1"/>
    </source>
</evidence>
<feature type="signal peptide" evidence="1">
    <location>
        <begin position="1"/>
        <end position="16"/>
    </location>
</feature>
<proteinExistence type="predicted"/>
<dbReference type="Proteomes" id="UP001190700">
    <property type="component" value="Unassembled WGS sequence"/>
</dbReference>
<protein>
    <submittedName>
        <fullName evidence="2">Uncharacterized protein</fullName>
    </submittedName>
</protein>
<keyword evidence="1" id="KW-0732">Signal</keyword>
<organism evidence="2 3">
    <name type="scientific">Cymbomonas tetramitiformis</name>
    <dbReference type="NCBI Taxonomy" id="36881"/>
    <lineage>
        <taxon>Eukaryota</taxon>
        <taxon>Viridiplantae</taxon>
        <taxon>Chlorophyta</taxon>
        <taxon>Pyramimonadophyceae</taxon>
        <taxon>Pyramimonadales</taxon>
        <taxon>Pyramimonadaceae</taxon>
        <taxon>Cymbomonas</taxon>
    </lineage>
</organism>